<dbReference type="SUPFAM" id="SSF55811">
    <property type="entry name" value="Nudix"/>
    <property type="match status" value="1"/>
</dbReference>
<dbReference type="RefSeq" id="WP_074824962.1">
    <property type="nucleotide sequence ID" value="NZ_FOLW01000018.1"/>
</dbReference>
<dbReference type="AlphaFoldDB" id="A0AAJ4WDL0"/>
<dbReference type="PANTHER" id="PTHR43736">
    <property type="entry name" value="ADP-RIBOSE PYROPHOSPHATASE"/>
    <property type="match status" value="1"/>
</dbReference>
<dbReference type="Pfam" id="PF00293">
    <property type="entry name" value="NUDIX"/>
    <property type="match status" value="1"/>
</dbReference>
<name>A0AAJ4WDL0_9GAMM</name>
<reference evidence="3 4" key="1">
    <citation type="submission" date="2016-10" db="EMBL/GenBank/DDBJ databases">
        <authorList>
            <person name="Varghese N."/>
            <person name="Submissions S."/>
        </authorList>
    </citation>
    <scope>NUCLEOTIDE SEQUENCE [LARGE SCALE GENOMIC DNA]</scope>
    <source>
        <strain evidence="3 4">DSM 5563</strain>
    </source>
</reference>
<comment type="cofactor">
    <cofactor evidence="1">
        <name>Mg(2+)</name>
        <dbReference type="ChEBI" id="CHEBI:18420"/>
    </cofactor>
</comment>
<comment type="caution">
    <text evidence="3">The sequence shown here is derived from an EMBL/GenBank/DDBJ whole genome shotgun (WGS) entry which is preliminary data.</text>
</comment>
<dbReference type="Proteomes" id="UP000226420">
    <property type="component" value="Unassembled WGS sequence"/>
</dbReference>
<accession>A0AAJ4WDL0</accession>
<dbReference type="InterPro" id="IPR036390">
    <property type="entry name" value="WH_DNA-bd_sf"/>
</dbReference>
<gene>
    <name evidence="3" type="ORF">SAMN02745723_11813</name>
</gene>
<dbReference type="SUPFAM" id="SSF46785">
    <property type="entry name" value="Winged helix' DNA-binding domain"/>
    <property type="match status" value="1"/>
</dbReference>
<dbReference type="InterPro" id="IPR015797">
    <property type="entry name" value="NUDIX_hydrolase-like_dom_sf"/>
</dbReference>
<dbReference type="CDD" id="cd18873">
    <property type="entry name" value="NUDIX_NadM_like"/>
    <property type="match status" value="1"/>
</dbReference>
<protein>
    <submittedName>
        <fullName evidence="3">ADP-ribose pyrophosphatase YjhB, NUDIX family</fullName>
    </submittedName>
</protein>
<evidence type="ECO:0000256" key="1">
    <source>
        <dbReference type="ARBA" id="ARBA00001946"/>
    </source>
</evidence>
<dbReference type="GO" id="GO:0003824">
    <property type="term" value="F:catalytic activity"/>
    <property type="evidence" value="ECO:0007669"/>
    <property type="project" value="UniProtKB-ARBA"/>
</dbReference>
<dbReference type="Pfam" id="PF21906">
    <property type="entry name" value="WHD_NrtR"/>
    <property type="match status" value="1"/>
</dbReference>
<sequence length="273" mass="31545">MDKPCDRVPLTLLLAYSHYIGKHNFYRKWMIQTMYSSEQEYLNNYSIHHYDIPLLSIDIAIFTLIEGKLHILLVERGDYPFKGVWALPGGFIDKQQDQDLHACALRKLTEKTGVTAPHLEQVETIGNQTRDPRGWSVTSLYMALIPYSPTSEFVEAVTDARWWPYEQALELDLAFDHHQLIETARARLKNKTAYTILPIHVLNTPFTLTQLQQTFEELLEKRIEKKSFRRRILSADLLEEVGQGLPEGGLGRIAALYQPNSNCDKHTFVWSLT</sequence>
<dbReference type="PANTHER" id="PTHR43736:SF4">
    <property type="entry name" value="SLR1690 PROTEIN"/>
    <property type="match status" value="1"/>
</dbReference>
<dbReference type="InterPro" id="IPR000086">
    <property type="entry name" value="NUDIX_hydrolase_dom"/>
</dbReference>
<dbReference type="Gene3D" id="3.90.79.10">
    <property type="entry name" value="Nucleoside Triphosphate Pyrophosphohydrolase"/>
    <property type="match status" value="1"/>
</dbReference>
<dbReference type="InterPro" id="IPR054105">
    <property type="entry name" value="WHD_NrtR"/>
</dbReference>
<proteinExistence type="predicted"/>
<dbReference type="Gene3D" id="1.10.10.10">
    <property type="entry name" value="Winged helix-like DNA-binding domain superfamily/Winged helix DNA-binding domain"/>
    <property type="match status" value="1"/>
</dbReference>
<evidence type="ECO:0000313" key="3">
    <source>
        <dbReference type="EMBL" id="SFD43435.1"/>
    </source>
</evidence>
<dbReference type="PROSITE" id="PS51462">
    <property type="entry name" value="NUDIX"/>
    <property type="match status" value="1"/>
</dbReference>
<dbReference type="InterPro" id="IPR036388">
    <property type="entry name" value="WH-like_DNA-bd_sf"/>
</dbReference>
<organism evidence="3 4">
    <name type="scientific">Pragia fontium DSM 5563 = ATCC 49100</name>
    <dbReference type="NCBI Taxonomy" id="1122977"/>
    <lineage>
        <taxon>Bacteria</taxon>
        <taxon>Pseudomonadati</taxon>
        <taxon>Pseudomonadota</taxon>
        <taxon>Gammaproteobacteria</taxon>
        <taxon>Enterobacterales</taxon>
        <taxon>Budviciaceae</taxon>
        <taxon>Pragia</taxon>
    </lineage>
</organism>
<evidence type="ECO:0000259" key="2">
    <source>
        <dbReference type="PROSITE" id="PS51462"/>
    </source>
</evidence>
<evidence type="ECO:0000313" key="4">
    <source>
        <dbReference type="Proteomes" id="UP000226420"/>
    </source>
</evidence>
<dbReference type="EMBL" id="FOLW01000018">
    <property type="protein sequence ID" value="SFD43435.1"/>
    <property type="molecule type" value="Genomic_DNA"/>
</dbReference>
<feature type="domain" description="Nudix hydrolase" evidence="2">
    <location>
        <begin position="54"/>
        <end position="185"/>
    </location>
</feature>